<organism evidence="1 2">
    <name type="scientific">BD1-7 clade bacterium</name>
    <dbReference type="NCBI Taxonomy" id="2029982"/>
    <lineage>
        <taxon>Bacteria</taxon>
        <taxon>Pseudomonadati</taxon>
        <taxon>Pseudomonadota</taxon>
        <taxon>Gammaproteobacteria</taxon>
        <taxon>Cellvibrionales</taxon>
        <taxon>Spongiibacteraceae</taxon>
        <taxon>BD1-7 clade</taxon>
    </lineage>
</organism>
<dbReference type="AlphaFoldDB" id="A0A5S9N2V4"/>
<evidence type="ECO:0000313" key="2">
    <source>
        <dbReference type="Proteomes" id="UP000441399"/>
    </source>
</evidence>
<sequence>MNGAAVYEPCATPCLFGRVRDRKVKALGIILVSDMTGIDKVEDVVGGVFVAWVCVC</sequence>
<keyword evidence="2" id="KW-1185">Reference proteome</keyword>
<dbReference type="Proteomes" id="UP000441399">
    <property type="component" value="Unassembled WGS sequence"/>
</dbReference>
<gene>
    <name evidence="1" type="ORF">OPDIPICF_00619</name>
</gene>
<accession>A0A5S9N2V4</accession>
<reference evidence="1 2" key="1">
    <citation type="submission" date="2019-11" db="EMBL/GenBank/DDBJ databases">
        <authorList>
            <person name="Holert J."/>
        </authorList>
    </citation>
    <scope>NUCLEOTIDE SEQUENCE [LARGE SCALE GENOMIC DNA]</scope>
    <source>
        <strain evidence="1">SB11_3</strain>
    </source>
</reference>
<proteinExistence type="predicted"/>
<name>A0A5S9N2V4_9GAMM</name>
<dbReference type="EMBL" id="CACSIO010000001">
    <property type="protein sequence ID" value="CAA0084076.1"/>
    <property type="molecule type" value="Genomic_DNA"/>
</dbReference>
<protein>
    <submittedName>
        <fullName evidence="1">Uncharacterized protein</fullName>
    </submittedName>
</protein>
<evidence type="ECO:0000313" key="1">
    <source>
        <dbReference type="EMBL" id="CAA0084076.1"/>
    </source>
</evidence>